<evidence type="ECO:0000256" key="1">
    <source>
        <dbReference type="SAM" id="MobiDB-lite"/>
    </source>
</evidence>
<name>A0AAD8R5I6_LOLMU</name>
<protein>
    <recommendedName>
        <fullName evidence="3">Retrotransposon gag domain-containing protein</fullName>
    </recommendedName>
</protein>
<evidence type="ECO:0000313" key="5">
    <source>
        <dbReference type="Proteomes" id="UP001231189"/>
    </source>
</evidence>
<dbReference type="Pfam" id="PF03732">
    <property type="entry name" value="Retrotrans_gag"/>
    <property type="match status" value="1"/>
</dbReference>
<dbReference type="InterPro" id="IPR005162">
    <property type="entry name" value="Retrotrans_gag_dom"/>
</dbReference>
<feature type="region of interest" description="Disordered" evidence="1">
    <location>
        <begin position="1"/>
        <end position="42"/>
    </location>
</feature>
<comment type="caution">
    <text evidence="4">The sequence shown here is derived from an EMBL/GenBank/DDBJ whole genome shotgun (WGS) entry which is preliminary data.</text>
</comment>
<evidence type="ECO:0000313" key="4">
    <source>
        <dbReference type="EMBL" id="KAK1615293.1"/>
    </source>
</evidence>
<dbReference type="AlphaFoldDB" id="A0AAD8R5I6"/>
<keyword evidence="2" id="KW-1133">Transmembrane helix</keyword>
<dbReference type="EMBL" id="JAUUTY010000006">
    <property type="protein sequence ID" value="KAK1615293.1"/>
    <property type="molecule type" value="Genomic_DNA"/>
</dbReference>
<proteinExistence type="predicted"/>
<dbReference type="Proteomes" id="UP001231189">
    <property type="component" value="Unassembled WGS sequence"/>
</dbReference>
<keyword evidence="5" id="KW-1185">Reference proteome</keyword>
<feature type="transmembrane region" description="Helical" evidence="2">
    <location>
        <begin position="257"/>
        <end position="280"/>
    </location>
</feature>
<organism evidence="4 5">
    <name type="scientific">Lolium multiflorum</name>
    <name type="common">Italian ryegrass</name>
    <name type="synonym">Lolium perenne subsp. multiflorum</name>
    <dbReference type="NCBI Taxonomy" id="4521"/>
    <lineage>
        <taxon>Eukaryota</taxon>
        <taxon>Viridiplantae</taxon>
        <taxon>Streptophyta</taxon>
        <taxon>Embryophyta</taxon>
        <taxon>Tracheophyta</taxon>
        <taxon>Spermatophyta</taxon>
        <taxon>Magnoliopsida</taxon>
        <taxon>Liliopsida</taxon>
        <taxon>Poales</taxon>
        <taxon>Poaceae</taxon>
        <taxon>BOP clade</taxon>
        <taxon>Pooideae</taxon>
        <taxon>Poodae</taxon>
        <taxon>Poeae</taxon>
        <taxon>Poeae Chloroplast Group 2 (Poeae type)</taxon>
        <taxon>Loliodinae</taxon>
        <taxon>Loliinae</taxon>
        <taxon>Lolium</taxon>
    </lineage>
</organism>
<gene>
    <name evidence="4" type="ORF">QYE76_020810</name>
</gene>
<reference evidence="4" key="1">
    <citation type="submission" date="2023-07" db="EMBL/GenBank/DDBJ databases">
        <title>A chromosome-level genome assembly of Lolium multiflorum.</title>
        <authorList>
            <person name="Chen Y."/>
            <person name="Copetti D."/>
            <person name="Kolliker R."/>
            <person name="Studer B."/>
        </authorList>
    </citation>
    <scope>NUCLEOTIDE SEQUENCE</scope>
    <source>
        <strain evidence="4">02402/16</strain>
        <tissue evidence="4">Leaf</tissue>
    </source>
</reference>
<keyword evidence="2" id="KW-0812">Transmembrane</keyword>
<evidence type="ECO:0000259" key="3">
    <source>
        <dbReference type="Pfam" id="PF03732"/>
    </source>
</evidence>
<feature type="domain" description="Retrotransposon gag" evidence="3">
    <location>
        <begin position="118"/>
        <end position="213"/>
    </location>
</feature>
<sequence>MENYSLLMGDSSVDEDGGGVDGEAFRGTSLSGGVPERDSCPRSWLRDGGGSGRFSLVSSNVNRVERPENQGVTLSDFQNTKPVPFASAPEPMDAEDWLLDTERKLNTVGYNDEEKIRYTTHLLCEPAAAWWENIVAVHPVGRVFTWAEFKRKFRDVQVPESIMELKWTEFENLEQKENTNMKYVRDFSALSRYAGDEVNTDENRKKRFLRGVHPYLRMQLRMLKATEFQELVDASITMEDDFKLGCCVVPPFCCVEMFVVVLGSLGGLVFSFSSCVVVIAF</sequence>
<accession>A0AAD8R5I6</accession>
<evidence type="ECO:0000256" key="2">
    <source>
        <dbReference type="SAM" id="Phobius"/>
    </source>
</evidence>
<keyword evidence="2" id="KW-0472">Membrane</keyword>